<dbReference type="InterPro" id="IPR011008">
    <property type="entry name" value="Dimeric_a/b-barrel"/>
</dbReference>
<proteinExistence type="predicted"/>
<dbReference type="KEGG" id="eac:EAL2_808p00130"/>
<keyword evidence="2" id="KW-0614">Plasmid</keyword>
<name>W8T9C2_PEPAC</name>
<gene>
    <name evidence="2" type="ORF">EAL2_808p00130</name>
</gene>
<organism evidence="2 3">
    <name type="scientific">Peptoclostridium acidaminophilum DSM 3953</name>
    <dbReference type="NCBI Taxonomy" id="1286171"/>
    <lineage>
        <taxon>Bacteria</taxon>
        <taxon>Bacillati</taxon>
        <taxon>Bacillota</taxon>
        <taxon>Clostridia</taxon>
        <taxon>Peptostreptococcales</taxon>
        <taxon>Peptoclostridiaceae</taxon>
        <taxon>Peptoclostridium</taxon>
    </lineage>
</organism>
<dbReference type="InterPro" id="IPR026029">
    <property type="entry name" value="MLI_dom"/>
</dbReference>
<dbReference type="RefSeq" id="WP_025436443.1">
    <property type="nucleotide sequence ID" value="NZ_CP007453.1"/>
</dbReference>
<protein>
    <recommendedName>
        <fullName evidence="1">Muconolactone isomerase domain-containing protein</fullName>
    </recommendedName>
</protein>
<dbReference type="Pfam" id="PF02426">
    <property type="entry name" value="MIase"/>
    <property type="match status" value="1"/>
</dbReference>
<dbReference type="PATRIC" id="fig|1286171.3.peg.2189"/>
<dbReference type="SUPFAM" id="SSF54909">
    <property type="entry name" value="Dimeric alpha+beta barrel"/>
    <property type="match status" value="1"/>
</dbReference>
<sequence>MLFLVKTKVKEKYMPKLQELYGTIMEQMDMIVALQQQGKIVFSGKVAEQIASVLIMDMESRQELDESIQAMPGADIFEIEITPLEDFQAHLKAAKEALEAMKGIMNE</sequence>
<dbReference type="HOGENOM" id="CLU_2206088_0_0_9"/>
<dbReference type="Proteomes" id="UP000019591">
    <property type="component" value="Plasmid EAL2_808p"/>
</dbReference>
<dbReference type="Gene3D" id="3.30.70.1060">
    <property type="entry name" value="Dimeric alpha+beta barrel"/>
    <property type="match status" value="1"/>
</dbReference>
<evidence type="ECO:0000313" key="2">
    <source>
        <dbReference type="EMBL" id="AHM57520.1"/>
    </source>
</evidence>
<dbReference type="AlphaFoldDB" id="W8T9C2"/>
<feature type="domain" description="Muconolactone isomerase" evidence="1">
    <location>
        <begin position="1"/>
        <end position="88"/>
    </location>
</feature>
<reference evidence="2 3" key="1">
    <citation type="journal article" date="2014" name="Genome Announc.">
        <title>Complete Genome Sequence of Amino Acid-Utilizing Eubacterium acidaminophilum al-2 (DSM 3953).</title>
        <authorList>
            <person name="Poehlein A."/>
            <person name="Andreesen J.R."/>
            <person name="Daniel R."/>
        </authorList>
    </citation>
    <scope>NUCLEOTIDE SEQUENCE [LARGE SCALE GENOMIC DNA]</scope>
    <source>
        <strain evidence="2 3">DSM 3953</strain>
        <plasmid evidence="3">Plasmid EAL2_808p</plasmid>
    </source>
</reference>
<evidence type="ECO:0000313" key="3">
    <source>
        <dbReference type="Proteomes" id="UP000019591"/>
    </source>
</evidence>
<geneLocation type="plasmid" evidence="2 3">
    <name>EAL2_808p</name>
</geneLocation>
<evidence type="ECO:0000259" key="1">
    <source>
        <dbReference type="Pfam" id="PF02426"/>
    </source>
</evidence>
<accession>W8T9C2</accession>
<dbReference type="EMBL" id="CP007453">
    <property type="protein sequence ID" value="AHM57520.1"/>
    <property type="molecule type" value="Genomic_DNA"/>
</dbReference>
<keyword evidence="3" id="KW-1185">Reference proteome</keyword>